<dbReference type="Proteomes" id="UP000440004">
    <property type="component" value="Unassembled WGS sequence"/>
</dbReference>
<dbReference type="PANTHER" id="PTHR37293:SF5">
    <property type="entry name" value="DNA REPLICATION PROTEIN"/>
    <property type="match status" value="1"/>
</dbReference>
<name>A0A6A7K759_9FIRM</name>
<dbReference type="RefSeq" id="WP_152802626.1">
    <property type="nucleotide sequence ID" value="NZ_WHNX01000007.1"/>
</dbReference>
<evidence type="ECO:0000313" key="4">
    <source>
        <dbReference type="Proteomes" id="UP000440004"/>
    </source>
</evidence>
<dbReference type="NCBIfam" id="TIGR01446">
    <property type="entry name" value="DnaD_dom"/>
    <property type="match status" value="2"/>
</dbReference>
<dbReference type="PANTHER" id="PTHR37293">
    <property type="entry name" value="PHAGE REPLICATION PROTEIN-RELATED"/>
    <property type="match status" value="1"/>
</dbReference>
<dbReference type="InterPro" id="IPR017019">
    <property type="entry name" value="DNA_replication_prd_bac"/>
</dbReference>
<dbReference type="PIRSF" id="PIRSF033722">
    <property type="entry name" value="DnaD_CA_C3587_prd"/>
    <property type="match status" value="1"/>
</dbReference>
<sequence length="319" mass="37929">MNNFKFLINNDDLGVSIVENIFINHYMPNAQGDFVKVYLLGLKYCRNSDLSSISNNIIAKTLNILESDVKKAWEYWQNQGIISFEKEKEDNYIIKYYHISSLMLKGKTLPNNEDEPDTSVLQDMYKAVEFIYGRPLSQKELSTISSWLDDLLFIPEMILLLVEYCFDLGKRDINYLNRVALNWYDKKLTSYDEVMHYLSDYKVKREQYYKIMNYLGFNRSPTKAEINIMDKWLTDYNMSLEMIFEACKQTLAIDKPNFKYIDKILTEWNNKKYSKIEDIEDKKTISRKQSKEIKSSLGGYDYDLLEKKLEEKMWSENNE</sequence>
<organism evidence="3 4">
    <name type="scientific">Alkalibaculum sporogenes</name>
    <dbReference type="NCBI Taxonomy" id="2655001"/>
    <lineage>
        <taxon>Bacteria</taxon>
        <taxon>Bacillati</taxon>
        <taxon>Bacillota</taxon>
        <taxon>Clostridia</taxon>
        <taxon>Eubacteriales</taxon>
        <taxon>Eubacteriaceae</taxon>
        <taxon>Alkalibaculum</taxon>
    </lineage>
</organism>
<dbReference type="InterPro" id="IPR006343">
    <property type="entry name" value="DnaB/C_C"/>
</dbReference>
<protein>
    <submittedName>
        <fullName evidence="3">DnaD domain protein</fullName>
    </submittedName>
</protein>
<evidence type="ECO:0000313" key="3">
    <source>
        <dbReference type="EMBL" id="MPW25280.1"/>
    </source>
</evidence>
<dbReference type="AlphaFoldDB" id="A0A6A7K759"/>
<reference evidence="3 4" key="1">
    <citation type="submission" date="2019-10" db="EMBL/GenBank/DDBJ databases">
        <title>Alkalibaculum tamaniensis sp.nov., a new alkaliphilic acetogen, isolated on methoxylated aromatics from a mud volcano.</title>
        <authorList>
            <person name="Khomyakova M.A."/>
            <person name="Merkel A.Y."/>
            <person name="Bonch-Osmolovskaya E.A."/>
            <person name="Slobodkin A.I."/>
        </authorList>
    </citation>
    <scope>NUCLEOTIDE SEQUENCE [LARGE SCALE GENOMIC DNA]</scope>
    <source>
        <strain evidence="3 4">M08DMB</strain>
    </source>
</reference>
<comment type="similarity">
    <text evidence="1">Belongs to the DnaB/DnaD family.</text>
</comment>
<gene>
    <name evidence="3" type="ORF">GC105_05720</name>
</gene>
<keyword evidence="4" id="KW-1185">Reference proteome</keyword>
<dbReference type="Gene3D" id="1.10.10.630">
    <property type="entry name" value="DnaD domain-like"/>
    <property type="match status" value="2"/>
</dbReference>
<evidence type="ECO:0000259" key="2">
    <source>
        <dbReference type="Pfam" id="PF07261"/>
    </source>
</evidence>
<dbReference type="SUPFAM" id="SSF158499">
    <property type="entry name" value="DnaD domain-like"/>
    <property type="match status" value="2"/>
</dbReference>
<evidence type="ECO:0000256" key="1">
    <source>
        <dbReference type="ARBA" id="ARBA00093462"/>
    </source>
</evidence>
<dbReference type="EMBL" id="WHNX01000007">
    <property type="protein sequence ID" value="MPW25280.1"/>
    <property type="molecule type" value="Genomic_DNA"/>
</dbReference>
<accession>A0A6A7K759</accession>
<comment type="caution">
    <text evidence="3">The sequence shown here is derived from an EMBL/GenBank/DDBJ whole genome shotgun (WGS) entry which is preliminary data.</text>
</comment>
<dbReference type="InterPro" id="IPR034829">
    <property type="entry name" value="DnaD-like_sf"/>
</dbReference>
<feature type="domain" description="DnaB/C C-terminal" evidence="2">
    <location>
        <begin position="217"/>
        <end position="282"/>
    </location>
</feature>
<proteinExistence type="inferred from homology"/>
<feature type="domain" description="DnaB/C C-terminal" evidence="2">
    <location>
        <begin position="129"/>
        <end position="197"/>
    </location>
</feature>
<dbReference type="InterPro" id="IPR053162">
    <property type="entry name" value="DnaD"/>
</dbReference>
<dbReference type="Pfam" id="PF07261">
    <property type="entry name" value="DnaB_2"/>
    <property type="match status" value="2"/>
</dbReference>